<proteinExistence type="inferred from homology"/>
<reference evidence="5" key="1">
    <citation type="submission" date="2024-06" db="EMBL/GenBank/DDBJ databases">
        <title>Kribbella sp. strain HUAS MG21 genome sequences.</title>
        <authorList>
            <person name="Mo P."/>
        </authorList>
    </citation>
    <scope>NUCLEOTIDE SEQUENCE</scope>
    <source>
        <strain evidence="5">HUAS MG21</strain>
    </source>
</reference>
<evidence type="ECO:0000256" key="2">
    <source>
        <dbReference type="ARBA" id="ARBA00023284"/>
    </source>
</evidence>
<dbReference type="InterPro" id="IPR013766">
    <property type="entry name" value="Thioredoxin_domain"/>
</dbReference>
<evidence type="ECO:0000313" key="5">
    <source>
        <dbReference type="EMBL" id="XBV21634.1"/>
    </source>
</evidence>
<evidence type="ECO:0000259" key="4">
    <source>
        <dbReference type="PROSITE" id="PS51352"/>
    </source>
</evidence>
<dbReference type="SUPFAM" id="SSF52833">
    <property type="entry name" value="Thioredoxin-like"/>
    <property type="match status" value="1"/>
</dbReference>
<dbReference type="Gene3D" id="1.25.40.10">
    <property type="entry name" value="Tetratricopeptide repeat domain"/>
    <property type="match status" value="1"/>
</dbReference>
<keyword evidence="2" id="KW-0676">Redox-active center</keyword>
<dbReference type="RefSeq" id="WP_350274492.1">
    <property type="nucleotide sequence ID" value="NZ_CP158165.1"/>
</dbReference>
<dbReference type="GO" id="GO:0015035">
    <property type="term" value="F:protein-disulfide reductase activity"/>
    <property type="evidence" value="ECO:0007669"/>
    <property type="project" value="TreeGrafter"/>
</dbReference>
<dbReference type="Pfam" id="PF00085">
    <property type="entry name" value="Thioredoxin"/>
    <property type="match status" value="1"/>
</dbReference>
<dbReference type="Pfam" id="PF14559">
    <property type="entry name" value="TPR_19"/>
    <property type="match status" value="1"/>
</dbReference>
<accession>A0AAU7T4F3</accession>
<dbReference type="SUPFAM" id="SSF48452">
    <property type="entry name" value="TPR-like"/>
    <property type="match status" value="1"/>
</dbReference>
<evidence type="ECO:0000256" key="1">
    <source>
        <dbReference type="ARBA" id="ARBA00008987"/>
    </source>
</evidence>
<dbReference type="InterPro" id="IPR011990">
    <property type="entry name" value="TPR-like_helical_dom_sf"/>
</dbReference>
<gene>
    <name evidence="5" type="ORF">ABN611_24045</name>
</gene>
<protein>
    <submittedName>
        <fullName evidence="5">Tetratricopeptide repeat protein</fullName>
    </submittedName>
</protein>
<dbReference type="PANTHER" id="PTHR45663">
    <property type="entry name" value="GEO12009P1"/>
    <property type="match status" value="1"/>
</dbReference>
<dbReference type="Gene3D" id="3.40.30.10">
    <property type="entry name" value="Glutaredoxin"/>
    <property type="match status" value="1"/>
</dbReference>
<dbReference type="InterPro" id="IPR036249">
    <property type="entry name" value="Thioredoxin-like_sf"/>
</dbReference>
<dbReference type="EMBL" id="CP158165">
    <property type="protein sequence ID" value="XBV21634.1"/>
    <property type="molecule type" value="Genomic_DNA"/>
</dbReference>
<comment type="similarity">
    <text evidence="1">Belongs to the thioredoxin family.</text>
</comment>
<dbReference type="GO" id="GO:0005737">
    <property type="term" value="C:cytoplasm"/>
    <property type="evidence" value="ECO:0007669"/>
    <property type="project" value="TreeGrafter"/>
</dbReference>
<dbReference type="PANTHER" id="PTHR45663:SF11">
    <property type="entry name" value="GEO12009P1"/>
    <property type="match status" value="1"/>
</dbReference>
<evidence type="ECO:0000256" key="3">
    <source>
        <dbReference type="SAM" id="MobiDB-lite"/>
    </source>
</evidence>
<sequence length="320" mass="33248">MSQSNFSRPGAIDLSSLRKPAGAPGAPAAPGGAAPGGGAPAGAPGGAAGSYVLNVSEPTFQSDVIERSLQVPVVVEFWSPRSQASVALGPVLAKLSTEYAGKFLLARIDIDANPQLAQAVGVQTVPLVIAVLRGQVVPLFQGALGEPEARQYLDQLLTVAVANGITGRAEPVGAAAAEPVEEDAPNPRYEKAENAVGAGDLDGAIAAYEELLKETPNDAEAKSGLARVQLVKRTQDVPADVRARAADNPADVEAQMLVADVDLMGGHVDDAFARLIKTIQTTAGDERNTVRLHLLELFDVVGADDERVVKARRRLMAALF</sequence>
<dbReference type="GO" id="GO:0006950">
    <property type="term" value="P:response to stress"/>
    <property type="evidence" value="ECO:0007669"/>
    <property type="project" value="UniProtKB-ARBA"/>
</dbReference>
<dbReference type="Pfam" id="PF14561">
    <property type="entry name" value="TPR_20"/>
    <property type="match status" value="1"/>
</dbReference>
<feature type="domain" description="Thioredoxin" evidence="4">
    <location>
        <begin position="46"/>
        <end position="158"/>
    </location>
</feature>
<name>A0AAU7T4F3_9ACTN</name>
<organism evidence="5">
    <name type="scientific">Kribbella sp. HUAS MG21</name>
    <dbReference type="NCBI Taxonomy" id="3160966"/>
    <lineage>
        <taxon>Bacteria</taxon>
        <taxon>Bacillati</taxon>
        <taxon>Actinomycetota</taxon>
        <taxon>Actinomycetes</taxon>
        <taxon>Propionibacteriales</taxon>
        <taxon>Kribbellaceae</taxon>
        <taxon>Kribbella</taxon>
    </lineage>
</organism>
<dbReference type="CDD" id="cd02956">
    <property type="entry name" value="ybbN"/>
    <property type="match status" value="1"/>
</dbReference>
<feature type="region of interest" description="Disordered" evidence="3">
    <location>
        <begin position="1"/>
        <end position="41"/>
    </location>
</feature>
<dbReference type="PROSITE" id="PS51352">
    <property type="entry name" value="THIOREDOXIN_2"/>
    <property type="match status" value="1"/>
</dbReference>
<feature type="compositionally biased region" description="Low complexity" evidence="3">
    <location>
        <begin position="20"/>
        <end position="32"/>
    </location>
</feature>
<dbReference type="AlphaFoldDB" id="A0AAU7T4F3"/>